<name>A0ABV0KS84_9CYAN</name>
<dbReference type="EMBL" id="JAMPLM010000052">
    <property type="protein sequence ID" value="MEP1062080.1"/>
    <property type="molecule type" value="Genomic_DNA"/>
</dbReference>
<dbReference type="Proteomes" id="UP001476950">
    <property type="component" value="Unassembled WGS sequence"/>
</dbReference>
<reference evidence="1 2" key="1">
    <citation type="submission" date="2022-04" db="EMBL/GenBank/DDBJ databases">
        <title>Positive selection, recombination, and allopatry shape intraspecific diversity of widespread and dominant cyanobacteria.</title>
        <authorList>
            <person name="Wei J."/>
            <person name="Shu W."/>
            <person name="Hu C."/>
        </authorList>
    </citation>
    <scope>NUCLEOTIDE SEQUENCE [LARGE SCALE GENOMIC DNA]</scope>
    <source>
        <strain evidence="1 2">AS-A4</strain>
    </source>
</reference>
<proteinExistence type="predicted"/>
<gene>
    <name evidence="1" type="ORF">NDI38_27265</name>
</gene>
<evidence type="ECO:0000313" key="1">
    <source>
        <dbReference type="EMBL" id="MEP1062080.1"/>
    </source>
</evidence>
<dbReference type="RefSeq" id="WP_242033713.1">
    <property type="nucleotide sequence ID" value="NZ_JAMPLM010000052.1"/>
</dbReference>
<comment type="caution">
    <text evidence="1">The sequence shown here is derived from an EMBL/GenBank/DDBJ whole genome shotgun (WGS) entry which is preliminary data.</text>
</comment>
<protein>
    <submittedName>
        <fullName evidence="1">Uncharacterized protein</fullName>
    </submittedName>
</protein>
<accession>A0ABV0KS84</accession>
<sequence>MRQRVNRYLRDRPTLTVEQWFEQFWRPQGVNHSLVAFVYTQMQTYSGLEFARVRPHDRLNEDLYLPLVCWFDWETSFTEDFLASFDIDLSDRFNPENFTTVEELVIFLNHQLLSVNHS</sequence>
<organism evidence="1 2">
    <name type="scientific">Stenomitos frigidus AS-A4</name>
    <dbReference type="NCBI Taxonomy" id="2933935"/>
    <lineage>
        <taxon>Bacteria</taxon>
        <taxon>Bacillati</taxon>
        <taxon>Cyanobacteriota</taxon>
        <taxon>Cyanophyceae</taxon>
        <taxon>Leptolyngbyales</taxon>
        <taxon>Leptolyngbyaceae</taxon>
        <taxon>Stenomitos</taxon>
    </lineage>
</organism>
<evidence type="ECO:0000313" key="2">
    <source>
        <dbReference type="Proteomes" id="UP001476950"/>
    </source>
</evidence>
<keyword evidence="2" id="KW-1185">Reference proteome</keyword>